<dbReference type="InterPro" id="IPR001279">
    <property type="entry name" value="Metallo-B-lactamas"/>
</dbReference>
<dbReference type="InterPro" id="IPR051013">
    <property type="entry name" value="MBL_superfamily_lactonases"/>
</dbReference>
<feature type="domain" description="Metallo-beta-lactamase" evidence="6">
    <location>
        <begin position="91"/>
        <end position="295"/>
    </location>
</feature>
<feature type="signal peptide" evidence="5">
    <location>
        <begin position="1"/>
        <end position="29"/>
    </location>
</feature>
<comment type="caution">
    <text evidence="7">The sequence shown here is derived from an EMBL/GenBank/DDBJ whole genome shotgun (WGS) entry which is preliminary data.</text>
</comment>
<dbReference type="SMART" id="SM00849">
    <property type="entry name" value="Lactamase_B"/>
    <property type="match status" value="1"/>
</dbReference>
<protein>
    <submittedName>
        <fullName evidence="7">MBL fold metallo-hydrolase</fullName>
    </submittedName>
</protein>
<evidence type="ECO:0000313" key="7">
    <source>
        <dbReference type="EMBL" id="MBP0465527.1"/>
    </source>
</evidence>
<evidence type="ECO:0000256" key="4">
    <source>
        <dbReference type="ARBA" id="ARBA00022833"/>
    </source>
</evidence>
<dbReference type="SUPFAM" id="SSF56281">
    <property type="entry name" value="Metallo-hydrolase/oxidoreductase"/>
    <property type="match status" value="1"/>
</dbReference>
<accession>A0ABS4AVY7</accession>
<keyword evidence="4" id="KW-0862">Zinc</keyword>
<name>A0ABS4AVY7_9PROT</name>
<keyword evidence="5" id="KW-0732">Signal</keyword>
<keyword evidence="3" id="KW-0378">Hydrolase</keyword>
<evidence type="ECO:0000313" key="8">
    <source>
        <dbReference type="Proteomes" id="UP000680815"/>
    </source>
</evidence>
<dbReference type="EMBL" id="JAGIYZ010000016">
    <property type="protein sequence ID" value="MBP0465527.1"/>
    <property type="molecule type" value="Genomic_DNA"/>
</dbReference>
<evidence type="ECO:0000256" key="5">
    <source>
        <dbReference type="SAM" id="SignalP"/>
    </source>
</evidence>
<dbReference type="InterPro" id="IPR036866">
    <property type="entry name" value="RibonucZ/Hydroxyglut_hydro"/>
</dbReference>
<gene>
    <name evidence="7" type="ORF">J5Y09_16495</name>
</gene>
<evidence type="ECO:0000256" key="3">
    <source>
        <dbReference type="ARBA" id="ARBA00022801"/>
    </source>
</evidence>
<keyword evidence="2" id="KW-0479">Metal-binding</keyword>
<keyword evidence="8" id="KW-1185">Reference proteome</keyword>
<comment type="similarity">
    <text evidence="1">Belongs to the metallo-beta-lactamase superfamily.</text>
</comment>
<proteinExistence type="inferred from homology"/>
<dbReference type="PROSITE" id="PS51318">
    <property type="entry name" value="TAT"/>
    <property type="match status" value="1"/>
</dbReference>
<dbReference type="InterPro" id="IPR006311">
    <property type="entry name" value="TAT_signal"/>
</dbReference>
<dbReference type="PANTHER" id="PTHR42978">
    <property type="entry name" value="QUORUM-QUENCHING LACTONASE YTNP-RELATED-RELATED"/>
    <property type="match status" value="1"/>
</dbReference>
<evidence type="ECO:0000256" key="2">
    <source>
        <dbReference type="ARBA" id="ARBA00022723"/>
    </source>
</evidence>
<feature type="chain" id="PRO_5046031700" evidence="5">
    <location>
        <begin position="30"/>
        <end position="322"/>
    </location>
</feature>
<dbReference type="PANTHER" id="PTHR42978:SF6">
    <property type="entry name" value="QUORUM-QUENCHING LACTONASE YTNP-RELATED"/>
    <property type="match status" value="1"/>
</dbReference>
<dbReference type="Gene3D" id="3.60.15.10">
    <property type="entry name" value="Ribonuclease Z/Hydroxyacylglutathione hydrolase-like"/>
    <property type="match status" value="1"/>
</dbReference>
<evidence type="ECO:0000259" key="6">
    <source>
        <dbReference type="SMART" id="SM00849"/>
    </source>
</evidence>
<dbReference type="RefSeq" id="WP_209352911.1">
    <property type="nucleotide sequence ID" value="NZ_JAGIYZ010000016.1"/>
</dbReference>
<reference evidence="7 8" key="1">
    <citation type="submission" date="2021-03" db="EMBL/GenBank/DDBJ databases">
        <authorList>
            <person name="So Y."/>
        </authorList>
    </citation>
    <scope>NUCLEOTIDE SEQUENCE [LARGE SCALE GENOMIC DNA]</scope>
    <source>
        <strain evidence="7 8">PWR1</strain>
    </source>
</reference>
<evidence type="ECO:0000256" key="1">
    <source>
        <dbReference type="ARBA" id="ARBA00007749"/>
    </source>
</evidence>
<organism evidence="7 8">
    <name type="scientific">Roseomonas nitratireducens</name>
    <dbReference type="NCBI Taxonomy" id="2820810"/>
    <lineage>
        <taxon>Bacteria</taxon>
        <taxon>Pseudomonadati</taxon>
        <taxon>Pseudomonadota</taxon>
        <taxon>Alphaproteobacteria</taxon>
        <taxon>Acetobacterales</taxon>
        <taxon>Roseomonadaceae</taxon>
        <taxon>Roseomonas</taxon>
    </lineage>
</organism>
<sequence>MTPIARRGVLAAPAALGLASAAGRPAAAAAPPVGRQVAGLYRTRVGDIEVTCVADGTIALPAALFGEANQADARRVLAENFIDAATPVPCAVNTFLVNSGGRLALIDAGSGAWLGPTMGQLAPNLAAMGVTPAEIDVVILTHLHRDHAGGLLDRENRPLFPRAEIVVPEAEAAFWMDEGNSGRVPQGSRGGFPYAAQVAAAYRDRLRRVPGGREVAPGVTSIDAFGHTPGHTIYRIASGNAQLLVFGDMVHVPVLQSRFPGWGIAFDVDAATAAATRRRVFDMAVADRLLVAGMHLDFPGLARMRRAGEGFEFVAAPWQAVL</sequence>
<dbReference type="Pfam" id="PF00753">
    <property type="entry name" value="Lactamase_B"/>
    <property type="match status" value="1"/>
</dbReference>
<dbReference type="Proteomes" id="UP000680815">
    <property type="component" value="Unassembled WGS sequence"/>
</dbReference>
<dbReference type="CDD" id="cd07720">
    <property type="entry name" value="OPHC2-like_MBL-fold"/>
    <property type="match status" value="1"/>
</dbReference>